<dbReference type="Gene3D" id="2.60.40.10">
    <property type="entry name" value="Immunoglobulins"/>
    <property type="match status" value="1"/>
</dbReference>
<reference evidence="6 7" key="1">
    <citation type="submission" date="2020-08" db="EMBL/GenBank/DDBJ databases">
        <title>Sequencing the genomes of 1000 actinobacteria strains.</title>
        <authorList>
            <person name="Klenk H.-P."/>
        </authorList>
    </citation>
    <scope>NUCLEOTIDE SEQUENCE [LARGE SCALE GENOMIC DNA]</scope>
    <source>
        <strain evidence="6 7">DSM 44936</strain>
    </source>
</reference>
<evidence type="ECO:0000256" key="2">
    <source>
        <dbReference type="ARBA" id="ARBA00022729"/>
    </source>
</evidence>
<evidence type="ECO:0000313" key="6">
    <source>
        <dbReference type="EMBL" id="MBB6472971.1"/>
    </source>
</evidence>
<protein>
    <recommendedName>
        <fullName evidence="5">Bacterial Ig-like domain-containing protein</fullName>
    </recommendedName>
</protein>
<dbReference type="Proteomes" id="UP000555564">
    <property type="component" value="Unassembled WGS sequence"/>
</dbReference>
<dbReference type="AlphaFoldDB" id="A0A7X0M7L4"/>
<dbReference type="Pfam" id="PF11999">
    <property type="entry name" value="Ice_binding"/>
    <property type="match status" value="1"/>
</dbReference>
<comment type="caution">
    <text evidence="6">The sequence shown here is derived from an EMBL/GenBank/DDBJ whole genome shotgun (WGS) entry which is preliminary data.</text>
</comment>
<evidence type="ECO:0000313" key="7">
    <source>
        <dbReference type="Proteomes" id="UP000555564"/>
    </source>
</evidence>
<dbReference type="EMBL" id="JACHIU010000001">
    <property type="protein sequence ID" value="MBB6472971.1"/>
    <property type="molecule type" value="Genomic_DNA"/>
</dbReference>
<feature type="domain" description="Bacterial Ig-like" evidence="5">
    <location>
        <begin position="268"/>
        <end position="346"/>
    </location>
</feature>
<accession>A0A7X0M7L4</accession>
<dbReference type="InterPro" id="IPR013783">
    <property type="entry name" value="Ig-like_fold"/>
</dbReference>
<evidence type="ECO:0000256" key="4">
    <source>
        <dbReference type="SAM" id="SignalP"/>
    </source>
</evidence>
<keyword evidence="2 4" id="KW-0732">Signal</keyword>
<comment type="similarity">
    <text evidence="1">Belongs to the ice-binding protein family.</text>
</comment>
<organism evidence="6 7">
    <name type="scientific">Sphaerisporangium rubeum</name>
    <dbReference type="NCBI Taxonomy" id="321317"/>
    <lineage>
        <taxon>Bacteria</taxon>
        <taxon>Bacillati</taxon>
        <taxon>Actinomycetota</taxon>
        <taxon>Actinomycetes</taxon>
        <taxon>Streptosporangiales</taxon>
        <taxon>Streptosporangiaceae</taxon>
        <taxon>Sphaerisporangium</taxon>
    </lineage>
</organism>
<feature type="compositionally biased region" description="Polar residues" evidence="3">
    <location>
        <begin position="254"/>
        <end position="279"/>
    </location>
</feature>
<dbReference type="Pfam" id="PF16640">
    <property type="entry name" value="Big_3_5"/>
    <property type="match status" value="1"/>
</dbReference>
<evidence type="ECO:0000256" key="1">
    <source>
        <dbReference type="ARBA" id="ARBA00005445"/>
    </source>
</evidence>
<name>A0A7X0M7L4_9ACTN</name>
<feature type="signal peptide" evidence="4">
    <location>
        <begin position="1"/>
        <end position="27"/>
    </location>
</feature>
<dbReference type="GO" id="GO:0005975">
    <property type="term" value="P:carbohydrate metabolic process"/>
    <property type="evidence" value="ECO:0007669"/>
    <property type="project" value="UniProtKB-ARBA"/>
</dbReference>
<sequence>MPRFARPAVLRLLAALSVLLVTGAPRASGGALAAAPTGAGPAARPRIPAADVPAVQLGDALDLALLAGAGVVNGGMTTVAGDIAVSPGTTVDGFPPGQVRGMVNRDDAEARREKAAAMRAYKDAAGRSPTAVIAPQLGGTTIPPGVFATPGRVFQISGTLTLDALGDPDAGFVFQADTLITDRVSNINLVNGAQPDNVVWQLRSTADLGRYSTFRGNVMALSNVTVRSGTALYGRAMALDDKVVTEGTDRRPTTRATQPDNPPTETTLTSSANPSHRNQPVTFTATVTGDFRGFNPTNKVLFRDGDLVIGSAMLDPSGHASFTTSGLSVGTHPITAVYVNGGTAYNEGWVDFAPSQSPVLNQVVLN</sequence>
<dbReference type="InterPro" id="IPR021884">
    <property type="entry name" value="Ice-bd_prot"/>
</dbReference>
<evidence type="ECO:0000256" key="3">
    <source>
        <dbReference type="SAM" id="MobiDB-lite"/>
    </source>
</evidence>
<dbReference type="InterPro" id="IPR032109">
    <property type="entry name" value="Big_3_5"/>
</dbReference>
<feature type="region of interest" description="Disordered" evidence="3">
    <location>
        <begin position="245"/>
        <end position="279"/>
    </location>
</feature>
<gene>
    <name evidence="6" type="ORF">BJ992_002402</name>
</gene>
<keyword evidence="7" id="KW-1185">Reference proteome</keyword>
<dbReference type="RefSeq" id="WP_184980426.1">
    <property type="nucleotide sequence ID" value="NZ_BAAALO010000032.1"/>
</dbReference>
<feature type="chain" id="PRO_5039040093" description="Bacterial Ig-like domain-containing protein" evidence="4">
    <location>
        <begin position="28"/>
        <end position="366"/>
    </location>
</feature>
<proteinExistence type="inferred from homology"/>
<evidence type="ECO:0000259" key="5">
    <source>
        <dbReference type="Pfam" id="PF16640"/>
    </source>
</evidence>